<sequence>MSLRKTLLAASIFVGLCLSVAAQAQDQSQSNGDATTPRRAQANKDQAKQLEGVTVTGIRASLAKSIDTKRNASTVVEAITAEDIGKFPSTNVAEAISQIPGVTIDRRFGQGERVSIDGTDPSLNLTFLDGHPVAQTPWLLGEQPNRGFDYTQLAPEILGRLEVYKSPEARLPEGSIGGTVIMHTRQPFDLAPNTISGSVGTVYNDQAGRGRPNASALYSWHNPGSTFGVTTSVAHYEEQVDRQGIEIFGYSPVSDLITNPHVAAQVANGQIKSTDQMAQETNGAYFQQHRQRDSVTLGVQWKPLDRLQFDLNGLYVRENFQNSNQSLYAITTDHIQGITGLSSNGNGQITGGHSCGIDSPGCPDHAITILDENVRKSVVTTKGLDLKGEYQGEGWALSGQGGFSNSGNPGASAALFSPRYYGGYTWDASKGLHFDDPAAARNPANWKLDNNSYYTHTPAHTRDVYGQLDFSKDFDSVFNQLLTGVRYTKHTESSSWLRYYVPASANGTTMASVGGIGYTDIFDAFSGMSPDYRNHIQADPDTARNWVVGETLGNNVAPDPATFLNNTWNLTQKAEAAYAQLNFANDNWHGNVGLRYVRTKINSLGYEAGANAALPPPPGSAQLSSRTFNDVLPSINVVYDTNNSVVLRGSAAKVIAWAPYNQLVNNTSLVDDQLTGSGGNNKLNPYSSYNFNLSAEWYFNEQSMLALSVFYKHIQNYIQTDALIERQFNSMFGSDTYTALAARPPTPGRQGNCDAHGFCDYSVLRPANAGAASIKGFTVSYQQPFGDSGFGVAANYTYSHGKSKAGQDLPYNSTSAVNVSPYFEKGPFTARINYGWRGRYLAGGYVAGAPPASVDSYTNVSASLGWQFNENFSLTLDGMNLLNEKYYQFDRTSNRAWNNYSTGRRYLASVHFKF</sequence>
<dbReference type="NCBIfam" id="TIGR01782">
    <property type="entry name" value="TonB-Xanth-Caul"/>
    <property type="match status" value="1"/>
</dbReference>
<dbReference type="InterPro" id="IPR010104">
    <property type="entry name" value="TonB_rcpt_bac"/>
</dbReference>
<dbReference type="GO" id="GO:0009279">
    <property type="term" value="C:cell outer membrane"/>
    <property type="evidence" value="ECO:0007669"/>
    <property type="project" value="UniProtKB-SubCell"/>
</dbReference>
<evidence type="ECO:0000259" key="12">
    <source>
        <dbReference type="Pfam" id="PF00593"/>
    </source>
</evidence>
<feature type="region of interest" description="Disordered" evidence="10">
    <location>
        <begin position="26"/>
        <end position="48"/>
    </location>
</feature>
<dbReference type="Pfam" id="PF00593">
    <property type="entry name" value="TonB_dep_Rec_b-barrel"/>
    <property type="match status" value="1"/>
</dbReference>
<evidence type="ECO:0000256" key="6">
    <source>
        <dbReference type="ARBA" id="ARBA00023136"/>
    </source>
</evidence>
<dbReference type="Gene3D" id="2.40.170.20">
    <property type="entry name" value="TonB-dependent receptor, beta-barrel domain"/>
    <property type="match status" value="1"/>
</dbReference>
<evidence type="ECO:0000256" key="9">
    <source>
        <dbReference type="RuleBase" id="RU003357"/>
    </source>
</evidence>
<dbReference type="InterPro" id="IPR037066">
    <property type="entry name" value="Plug_dom_sf"/>
</dbReference>
<comment type="caution">
    <text evidence="14">The sequence shown here is derived from an EMBL/GenBank/DDBJ whole genome shotgun (WGS) entry which is preliminary data.</text>
</comment>
<dbReference type="InterPro" id="IPR039426">
    <property type="entry name" value="TonB-dep_rcpt-like"/>
</dbReference>
<evidence type="ECO:0000256" key="3">
    <source>
        <dbReference type="ARBA" id="ARBA00022452"/>
    </source>
</evidence>
<dbReference type="InterPro" id="IPR036942">
    <property type="entry name" value="Beta-barrel_TonB_sf"/>
</dbReference>
<feature type="domain" description="TonB-dependent receptor plug" evidence="13">
    <location>
        <begin position="69"/>
        <end position="179"/>
    </location>
</feature>
<comment type="similarity">
    <text evidence="8 9">Belongs to the TonB-dependent receptor family.</text>
</comment>
<dbReference type="Pfam" id="PF07715">
    <property type="entry name" value="Plug"/>
    <property type="match status" value="1"/>
</dbReference>
<keyword evidence="5 9" id="KW-0798">TonB box</keyword>
<gene>
    <name evidence="14" type="ORF">DVJ77_19105</name>
</gene>
<protein>
    <submittedName>
        <fullName evidence="14">TonB-dependent receptor</fullName>
    </submittedName>
</protein>
<feature type="signal peptide" evidence="11">
    <location>
        <begin position="1"/>
        <end position="24"/>
    </location>
</feature>
<dbReference type="AlphaFoldDB" id="A0A369UGV5"/>
<keyword evidence="14" id="KW-0675">Receptor</keyword>
<keyword evidence="2 8" id="KW-0813">Transport</keyword>
<evidence type="ECO:0000256" key="8">
    <source>
        <dbReference type="PROSITE-ProRule" id="PRU01360"/>
    </source>
</evidence>
<dbReference type="PANTHER" id="PTHR40980">
    <property type="entry name" value="PLUG DOMAIN-CONTAINING PROTEIN"/>
    <property type="match status" value="1"/>
</dbReference>
<dbReference type="PANTHER" id="PTHR40980:SF3">
    <property type="entry name" value="TONB-DEPENDENT RECEPTOR-LIKE BETA-BARREL DOMAIN-CONTAINING PROTEIN"/>
    <property type="match status" value="1"/>
</dbReference>
<evidence type="ECO:0000259" key="13">
    <source>
        <dbReference type="Pfam" id="PF07715"/>
    </source>
</evidence>
<evidence type="ECO:0000256" key="4">
    <source>
        <dbReference type="ARBA" id="ARBA00022692"/>
    </source>
</evidence>
<dbReference type="SUPFAM" id="SSF56935">
    <property type="entry name" value="Porins"/>
    <property type="match status" value="1"/>
</dbReference>
<dbReference type="OrthoDB" id="8727862at2"/>
<accession>A0A369UGV5</accession>
<comment type="subcellular location">
    <subcellularLocation>
        <location evidence="1 8">Cell outer membrane</location>
        <topology evidence="1 8">Multi-pass membrane protein</topology>
    </subcellularLocation>
</comment>
<evidence type="ECO:0000256" key="2">
    <source>
        <dbReference type="ARBA" id="ARBA00022448"/>
    </source>
</evidence>
<dbReference type="RefSeq" id="WP_114847130.1">
    <property type="nucleotide sequence ID" value="NZ_JBHSPE010000025.1"/>
</dbReference>
<reference evidence="14 15" key="1">
    <citation type="submission" date="2018-07" db="EMBL/GenBank/DDBJ databases">
        <title>Dyella tabacisoli L4-6T, whole genome shotgun sequence.</title>
        <authorList>
            <person name="Zhou X.-K."/>
            <person name="Li W.-J."/>
            <person name="Duan Y.-Q."/>
        </authorList>
    </citation>
    <scope>NUCLEOTIDE SEQUENCE [LARGE SCALE GENOMIC DNA]</scope>
    <source>
        <strain evidence="14 15">L4-6</strain>
    </source>
</reference>
<organism evidence="14 15">
    <name type="scientific">Dyella tabacisoli</name>
    <dbReference type="NCBI Taxonomy" id="2282381"/>
    <lineage>
        <taxon>Bacteria</taxon>
        <taxon>Pseudomonadati</taxon>
        <taxon>Pseudomonadota</taxon>
        <taxon>Gammaproteobacteria</taxon>
        <taxon>Lysobacterales</taxon>
        <taxon>Rhodanobacteraceae</taxon>
        <taxon>Dyella</taxon>
    </lineage>
</organism>
<evidence type="ECO:0000256" key="7">
    <source>
        <dbReference type="ARBA" id="ARBA00023237"/>
    </source>
</evidence>
<dbReference type="PROSITE" id="PS52016">
    <property type="entry name" value="TONB_DEPENDENT_REC_3"/>
    <property type="match status" value="1"/>
</dbReference>
<evidence type="ECO:0000256" key="10">
    <source>
        <dbReference type="SAM" id="MobiDB-lite"/>
    </source>
</evidence>
<name>A0A369UGV5_9GAMM</name>
<keyword evidence="7 8" id="KW-0998">Cell outer membrane</keyword>
<evidence type="ECO:0000256" key="11">
    <source>
        <dbReference type="SAM" id="SignalP"/>
    </source>
</evidence>
<evidence type="ECO:0000256" key="1">
    <source>
        <dbReference type="ARBA" id="ARBA00004571"/>
    </source>
</evidence>
<dbReference type="Proteomes" id="UP000253782">
    <property type="component" value="Unassembled WGS sequence"/>
</dbReference>
<evidence type="ECO:0000313" key="14">
    <source>
        <dbReference type="EMBL" id="RDD79982.1"/>
    </source>
</evidence>
<keyword evidence="15" id="KW-1185">Reference proteome</keyword>
<feature type="chain" id="PRO_5017076190" evidence="11">
    <location>
        <begin position="25"/>
        <end position="914"/>
    </location>
</feature>
<keyword evidence="6 8" id="KW-0472">Membrane</keyword>
<keyword evidence="11" id="KW-0732">Signal</keyword>
<dbReference type="EMBL" id="QQAH01000022">
    <property type="protein sequence ID" value="RDD79982.1"/>
    <property type="molecule type" value="Genomic_DNA"/>
</dbReference>
<feature type="domain" description="TonB-dependent receptor-like beta-barrel" evidence="12">
    <location>
        <begin position="402"/>
        <end position="881"/>
    </location>
</feature>
<dbReference type="Gene3D" id="2.170.130.10">
    <property type="entry name" value="TonB-dependent receptor, plug domain"/>
    <property type="match status" value="1"/>
</dbReference>
<keyword evidence="4 8" id="KW-0812">Transmembrane</keyword>
<dbReference type="InterPro" id="IPR012910">
    <property type="entry name" value="Plug_dom"/>
</dbReference>
<evidence type="ECO:0000313" key="15">
    <source>
        <dbReference type="Proteomes" id="UP000253782"/>
    </source>
</evidence>
<proteinExistence type="inferred from homology"/>
<dbReference type="InterPro" id="IPR000531">
    <property type="entry name" value="Beta-barrel_TonB"/>
</dbReference>
<evidence type="ECO:0000256" key="5">
    <source>
        <dbReference type="ARBA" id="ARBA00023077"/>
    </source>
</evidence>
<keyword evidence="3 8" id="KW-1134">Transmembrane beta strand</keyword>
<dbReference type="CDD" id="cd01347">
    <property type="entry name" value="ligand_gated_channel"/>
    <property type="match status" value="1"/>
</dbReference>